<organism evidence="6 7">
    <name type="scientific">Vannielia litorea</name>
    <dbReference type="NCBI Taxonomy" id="1217970"/>
    <lineage>
        <taxon>Bacteria</taxon>
        <taxon>Pseudomonadati</taxon>
        <taxon>Pseudomonadota</taxon>
        <taxon>Alphaproteobacteria</taxon>
        <taxon>Rhodobacterales</taxon>
        <taxon>Paracoccaceae</taxon>
        <taxon>Vannielia</taxon>
    </lineage>
</organism>
<dbReference type="Pfam" id="PF04828">
    <property type="entry name" value="GFA"/>
    <property type="match status" value="1"/>
</dbReference>
<dbReference type="SUPFAM" id="SSF51316">
    <property type="entry name" value="Mss4-like"/>
    <property type="match status" value="1"/>
</dbReference>
<name>A0A1N6IKX9_9RHOB</name>
<reference evidence="7" key="1">
    <citation type="submission" date="2016-11" db="EMBL/GenBank/DDBJ databases">
        <authorList>
            <person name="Varghese N."/>
            <person name="Submissions S."/>
        </authorList>
    </citation>
    <scope>NUCLEOTIDE SEQUENCE [LARGE SCALE GENOMIC DNA]</scope>
    <source>
        <strain evidence="7">DSM 29440</strain>
    </source>
</reference>
<dbReference type="AlphaFoldDB" id="A0A1N6IKX9"/>
<feature type="domain" description="CENP-V/GFA" evidence="5">
    <location>
        <begin position="1"/>
        <end position="108"/>
    </location>
</feature>
<comment type="similarity">
    <text evidence="1">Belongs to the Gfa family.</text>
</comment>
<dbReference type="Proteomes" id="UP000184932">
    <property type="component" value="Unassembled WGS sequence"/>
</dbReference>
<keyword evidence="4" id="KW-0456">Lyase</keyword>
<dbReference type="RefSeq" id="WP_074258152.1">
    <property type="nucleotide sequence ID" value="NZ_FSRL01000002.1"/>
</dbReference>
<dbReference type="STRING" id="1217970.SAMN05444002_4017"/>
<dbReference type="GO" id="GO:0046872">
    <property type="term" value="F:metal ion binding"/>
    <property type="evidence" value="ECO:0007669"/>
    <property type="project" value="UniProtKB-KW"/>
</dbReference>
<dbReference type="GO" id="GO:0016846">
    <property type="term" value="F:carbon-sulfur lyase activity"/>
    <property type="evidence" value="ECO:0007669"/>
    <property type="project" value="InterPro"/>
</dbReference>
<accession>A0A1N6IKX9</accession>
<evidence type="ECO:0000313" key="7">
    <source>
        <dbReference type="Proteomes" id="UP000184932"/>
    </source>
</evidence>
<keyword evidence="3" id="KW-0862">Zinc</keyword>
<dbReference type="PANTHER" id="PTHR33337:SF33">
    <property type="entry name" value="CENP-V_GFA DOMAIN-CONTAINING PROTEIN"/>
    <property type="match status" value="1"/>
</dbReference>
<dbReference type="PANTHER" id="PTHR33337">
    <property type="entry name" value="GFA DOMAIN-CONTAINING PROTEIN"/>
    <property type="match status" value="1"/>
</dbReference>
<dbReference type="OrthoDB" id="9807246at2"/>
<sequence>MDGGCSCEDLRYRLTDKPLFVHCCHCTWCQRETGSAFVLNAMIETACVELLHGETEAVETPSHSGRGQIIHRCPRCKVALWSHYSGAGELIAFVRVGTLDNAAALPPDIHIFTETKLPWVVIPEGVPVMKEFYARSEHWPDWALARRDKALAHRM</sequence>
<dbReference type="InterPro" id="IPR011057">
    <property type="entry name" value="Mss4-like_sf"/>
</dbReference>
<dbReference type="InterPro" id="IPR006913">
    <property type="entry name" value="CENP-V/GFA"/>
</dbReference>
<evidence type="ECO:0000256" key="4">
    <source>
        <dbReference type="ARBA" id="ARBA00023239"/>
    </source>
</evidence>
<evidence type="ECO:0000259" key="5">
    <source>
        <dbReference type="PROSITE" id="PS51891"/>
    </source>
</evidence>
<dbReference type="EMBL" id="FSRL01000002">
    <property type="protein sequence ID" value="SIO32639.1"/>
    <property type="molecule type" value="Genomic_DNA"/>
</dbReference>
<gene>
    <name evidence="6" type="ORF">SAMN05444002_4017</name>
</gene>
<proteinExistence type="inferred from homology"/>
<evidence type="ECO:0000256" key="1">
    <source>
        <dbReference type="ARBA" id="ARBA00005495"/>
    </source>
</evidence>
<dbReference type="PROSITE" id="PS51891">
    <property type="entry name" value="CENP_V_GFA"/>
    <property type="match status" value="1"/>
</dbReference>
<evidence type="ECO:0000256" key="2">
    <source>
        <dbReference type="ARBA" id="ARBA00022723"/>
    </source>
</evidence>
<keyword evidence="2" id="KW-0479">Metal-binding</keyword>
<evidence type="ECO:0000313" key="6">
    <source>
        <dbReference type="EMBL" id="SIO32639.1"/>
    </source>
</evidence>
<keyword evidence="7" id="KW-1185">Reference proteome</keyword>
<evidence type="ECO:0000256" key="3">
    <source>
        <dbReference type="ARBA" id="ARBA00022833"/>
    </source>
</evidence>
<protein>
    <submittedName>
        <fullName evidence="6">Uncharacterized conserved protein</fullName>
    </submittedName>
</protein>
<dbReference type="Gene3D" id="3.90.1590.10">
    <property type="entry name" value="glutathione-dependent formaldehyde- activating enzyme (gfa)"/>
    <property type="match status" value="1"/>
</dbReference>